<organism evidence="1">
    <name type="scientific">marine metagenome</name>
    <dbReference type="NCBI Taxonomy" id="408172"/>
    <lineage>
        <taxon>unclassified sequences</taxon>
        <taxon>metagenomes</taxon>
        <taxon>ecological metagenomes</taxon>
    </lineage>
</organism>
<dbReference type="InterPro" id="IPR029058">
    <property type="entry name" value="AB_hydrolase_fold"/>
</dbReference>
<dbReference type="AlphaFoldDB" id="A0A382T666"/>
<accession>A0A382T666</accession>
<proteinExistence type="predicted"/>
<dbReference type="SUPFAM" id="SSF53474">
    <property type="entry name" value="alpha/beta-Hydrolases"/>
    <property type="match status" value="1"/>
</dbReference>
<reference evidence="1" key="1">
    <citation type="submission" date="2018-05" db="EMBL/GenBank/DDBJ databases">
        <authorList>
            <person name="Lanie J.A."/>
            <person name="Ng W.-L."/>
            <person name="Kazmierczak K.M."/>
            <person name="Andrzejewski T.M."/>
            <person name="Davidsen T.M."/>
            <person name="Wayne K.J."/>
            <person name="Tettelin H."/>
            <person name="Glass J.I."/>
            <person name="Rusch D."/>
            <person name="Podicherti R."/>
            <person name="Tsui H.-C.T."/>
            <person name="Winkler M.E."/>
        </authorList>
    </citation>
    <scope>NUCLEOTIDE SEQUENCE</scope>
</reference>
<sequence>PAPPEYRTKLLLDDLPERIDGTRTFLRACTNLPVDRDTFETWLAFNMLVPAPVRRAMFARELDFDPVLSSLSVPTLVTYCTADNLVPVEMGEHAVAKIHEAQVSIYQDIGHSPFFEDSARFNQELADFARSCS</sequence>
<dbReference type="EMBL" id="UINC01134230">
    <property type="protein sequence ID" value="SVD17644.1"/>
    <property type="molecule type" value="Genomic_DNA"/>
</dbReference>
<gene>
    <name evidence="1" type="ORF">METZ01_LOCUS370498</name>
</gene>
<protein>
    <recommendedName>
        <fullName evidence="2">AB hydrolase-1 domain-containing protein</fullName>
    </recommendedName>
</protein>
<evidence type="ECO:0000313" key="1">
    <source>
        <dbReference type="EMBL" id="SVD17644.1"/>
    </source>
</evidence>
<dbReference type="Gene3D" id="3.40.50.1820">
    <property type="entry name" value="alpha/beta hydrolase"/>
    <property type="match status" value="1"/>
</dbReference>
<feature type="non-terminal residue" evidence="1">
    <location>
        <position position="1"/>
    </location>
</feature>
<name>A0A382T666_9ZZZZ</name>
<evidence type="ECO:0008006" key="2">
    <source>
        <dbReference type="Google" id="ProtNLM"/>
    </source>
</evidence>